<feature type="active site" description="Acyl-thioester intermediate" evidence="1">
    <location>
        <position position="127"/>
    </location>
</feature>
<organism evidence="3 4">
    <name type="scientific">Atribacter laminatus</name>
    <dbReference type="NCBI Taxonomy" id="2847778"/>
    <lineage>
        <taxon>Bacteria</taxon>
        <taxon>Pseudomonadati</taxon>
        <taxon>Atribacterota</taxon>
        <taxon>Atribacteria</taxon>
        <taxon>Atribacterales</taxon>
        <taxon>Atribacteraceae</taxon>
        <taxon>Atribacter</taxon>
    </lineage>
</organism>
<dbReference type="Gene3D" id="3.30.360.10">
    <property type="entry name" value="Dihydrodipicolinate Reductase, domain 2"/>
    <property type="match status" value="1"/>
</dbReference>
<protein>
    <recommendedName>
        <fullName evidence="1">Acetaldehyde dehydrogenase</fullName>
        <ecNumber evidence="1">1.2.1.10</ecNumber>
    </recommendedName>
    <alternativeName>
        <fullName evidence="1">Acetaldehyde dehydrogenase [acetylating]</fullName>
    </alternativeName>
</protein>
<name>A0A7T1F2N6_ATRLM</name>
<dbReference type="AlphaFoldDB" id="A0A7T1F2N6"/>
<dbReference type="Pfam" id="PF09290">
    <property type="entry name" value="AcetDehyd-dimer"/>
    <property type="match status" value="1"/>
</dbReference>
<dbReference type="RefSeq" id="WP_246465227.1">
    <property type="nucleotide sequence ID" value="NZ_CP065383.1"/>
</dbReference>
<keyword evidence="1 3" id="KW-0560">Oxidoreductase</keyword>
<dbReference type="SUPFAM" id="SSF51735">
    <property type="entry name" value="NAD(P)-binding Rossmann-fold domains"/>
    <property type="match status" value="1"/>
</dbReference>
<feature type="binding site" evidence="1">
    <location>
        <begin position="158"/>
        <end position="166"/>
    </location>
    <ligand>
        <name>NAD(+)</name>
        <dbReference type="ChEBI" id="CHEBI:57540"/>
    </ligand>
</feature>
<accession>A0A7T1F2N6</accession>
<dbReference type="InterPro" id="IPR015426">
    <property type="entry name" value="Acetylaldehyde_DH_C"/>
</dbReference>
<evidence type="ECO:0000259" key="2">
    <source>
        <dbReference type="Pfam" id="PF09290"/>
    </source>
</evidence>
<dbReference type="HAMAP" id="MF_01657">
    <property type="entry name" value="Ac_ald_DH_ac"/>
    <property type="match status" value="1"/>
</dbReference>
<comment type="caution">
    <text evidence="1">Lacks conserved residue(s) required for the propagation of feature annotation.</text>
</comment>
<evidence type="ECO:0000313" key="4">
    <source>
        <dbReference type="Proteomes" id="UP000594463"/>
    </source>
</evidence>
<feature type="domain" description="Acetaldehyde dehydrogenase C-terminal" evidence="2">
    <location>
        <begin position="127"/>
        <end position="266"/>
    </location>
</feature>
<dbReference type="NCBIfam" id="NF006157">
    <property type="entry name" value="PRK08300.1"/>
    <property type="match status" value="1"/>
</dbReference>
<keyword evidence="1" id="KW-0058">Aromatic hydrocarbons catabolism</keyword>
<keyword evidence="4" id="KW-1185">Reference proteome</keyword>
<feature type="binding site" evidence="1">
    <location>
        <position position="271"/>
    </location>
    <ligand>
        <name>NAD(+)</name>
        <dbReference type="ChEBI" id="CHEBI:57540"/>
    </ligand>
</feature>
<gene>
    <name evidence="3" type="primary">mhpF</name>
    <name evidence="3" type="ORF">RT761_00698</name>
</gene>
<dbReference type="CDD" id="cd23933">
    <property type="entry name" value="ALDH_C"/>
    <property type="match status" value="1"/>
</dbReference>
<dbReference type="Gene3D" id="3.40.50.720">
    <property type="entry name" value="NAD(P)-binding Rossmann-like Domain"/>
    <property type="match status" value="1"/>
</dbReference>
<dbReference type="EC" id="1.2.1.10" evidence="1"/>
<sequence length="296" mass="31646">MAINNKVPVAIIGPGNIGTDLIYKIERSRYIRVGLVAGVKKDSTGILLAQEKGVPVSLLGAEGIIQDLSPIVIDATSASVHIKNAPLFRELGKKVIDLTPAALGPKVIPVINLSENLDELNINMVTCGGQMSIPIVKAVSQVVEIPYSEVICTIASLSAGPGTRQNIDEFTQTTARAIESLGGAQRGKAIIILNPAEPPIISRATIYCLVDEDLNDKKEQIEASVENMTKRLQTYVPGYRLKVPPQFDGNKVTVMVEVEGAGDFLPKYSGNLDIMTSAAVAVAEEFAKKMSKEGRP</sequence>
<dbReference type="PIRSF" id="PIRSF015689">
    <property type="entry name" value="Actaldh_dh_actl"/>
    <property type="match status" value="1"/>
</dbReference>
<evidence type="ECO:0000256" key="1">
    <source>
        <dbReference type="HAMAP-Rule" id="MF_01657"/>
    </source>
</evidence>
<proteinExistence type="inferred from homology"/>
<dbReference type="SUPFAM" id="SSF55347">
    <property type="entry name" value="Glyceraldehyde-3-phosphate dehydrogenase-like, C-terminal domain"/>
    <property type="match status" value="1"/>
</dbReference>
<comment type="similarity">
    <text evidence="1">Belongs to the acetaldehyde dehydrogenase family.</text>
</comment>
<keyword evidence="1" id="KW-0520">NAD</keyword>
<dbReference type="GO" id="GO:0051287">
    <property type="term" value="F:NAD binding"/>
    <property type="evidence" value="ECO:0007669"/>
    <property type="project" value="UniProtKB-UniRule"/>
</dbReference>
<dbReference type="NCBIfam" id="TIGR03215">
    <property type="entry name" value="ac_ald_DH_ac"/>
    <property type="match status" value="1"/>
</dbReference>
<dbReference type="InterPro" id="IPR003361">
    <property type="entry name" value="Acetaldehyde_dehydrogenase"/>
</dbReference>
<dbReference type="EMBL" id="CP065383">
    <property type="protein sequence ID" value="QPM67495.1"/>
    <property type="molecule type" value="Genomic_DNA"/>
</dbReference>
<reference evidence="3 4" key="1">
    <citation type="journal article" date="2021" name="Nat. Commun.">
        <title>Isolation of a member of the candidate phylum Atribacteria reveals a unique cell membrane structure.</title>
        <authorList>
            <person name="Taiki K."/>
            <person name="Nobu M.K."/>
            <person name="Kusada H."/>
            <person name="Meng X.-Y."/>
            <person name="Hosoki N."/>
            <person name="Uematsu K."/>
            <person name="Yoshioka H."/>
            <person name="Kamagata Y."/>
            <person name="Tamaki H."/>
        </authorList>
    </citation>
    <scope>NUCLEOTIDE SEQUENCE [LARGE SCALE GENOMIC DNA]</scope>
    <source>
        <strain evidence="3 4">RT761</strain>
    </source>
</reference>
<dbReference type="GO" id="GO:0008774">
    <property type="term" value="F:acetaldehyde dehydrogenase (acetylating) activity"/>
    <property type="evidence" value="ECO:0007669"/>
    <property type="project" value="UniProtKB-UniRule"/>
</dbReference>
<dbReference type="Proteomes" id="UP000594463">
    <property type="component" value="Chromosome"/>
</dbReference>
<comment type="catalytic activity">
    <reaction evidence="1">
        <text>acetaldehyde + NAD(+) + CoA = acetyl-CoA + NADH + H(+)</text>
        <dbReference type="Rhea" id="RHEA:23288"/>
        <dbReference type="ChEBI" id="CHEBI:15343"/>
        <dbReference type="ChEBI" id="CHEBI:15378"/>
        <dbReference type="ChEBI" id="CHEBI:57287"/>
        <dbReference type="ChEBI" id="CHEBI:57288"/>
        <dbReference type="ChEBI" id="CHEBI:57540"/>
        <dbReference type="ChEBI" id="CHEBI:57945"/>
        <dbReference type="EC" id="1.2.1.10"/>
    </reaction>
</comment>
<dbReference type="KEGG" id="alam:RT761_00698"/>
<dbReference type="InterPro" id="IPR036291">
    <property type="entry name" value="NAD(P)-bd_dom_sf"/>
</dbReference>
<evidence type="ECO:0000313" key="3">
    <source>
        <dbReference type="EMBL" id="QPM67495.1"/>
    </source>
</evidence>